<comment type="similarity">
    <text evidence="2 10">Belongs to the glycosyl hydrolase 5 (cellulase A) family.</text>
</comment>
<evidence type="ECO:0000256" key="11">
    <source>
        <dbReference type="SAM" id="MobiDB-lite"/>
    </source>
</evidence>
<proteinExistence type="inferred from homology"/>
<accession>A0A9W7ZNF5</accession>
<dbReference type="GO" id="GO:0009986">
    <property type="term" value="C:cell surface"/>
    <property type="evidence" value="ECO:0007669"/>
    <property type="project" value="TreeGrafter"/>
</dbReference>
<feature type="compositionally biased region" description="Low complexity" evidence="11">
    <location>
        <begin position="43"/>
        <end position="52"/>
    </location>
</feature>
<dbReference type="PANTHER" id="PTHR31297">
    <property type="entry name" value="GLUCAN ENDO-1,6-BETA-GLUCOSIDASE B"/>
    <property type="match status" value="1"/>
</dbReference>
<evidence type="ECO:0000256" key="3">
    <source>
        <dbReference type="ARBA" id="ARBA00022525"/>
    </source>
</evidence>
<keyword evidence="3" id="KW-0964">Secreted</keyword>
<protein>
    <recommendedName>
        <fullName evidence="9">glucan 1,3-beta-glucosidase</fullName>
        <ecNumber evidence="9">3.2.1.58</ecNumber>
    </recommendedName>
</protein>
<reference evidence="14" key="1">
    <citation type="submission" date="2022-07" db="EMBL/GenBank/DDBJ databases">
        <title>Phylogenomic reconstructions and comparative analyses of Kickxellomycotina fungi.</title>
        <authorList>
            <person name="Reynolds N.K."/>
            <person name="Stajich J.E."/>
            <person name="Barry K."/>
            <person name="Grigoriev I.V."/>
            <person name="Crous P."/>
            <person name="Smith M.E."/>
        </authorList>
    </citation>
    <scope>NUCLEOTIDE SEQUENCE</scope>
    <source>
        <strain evidence="14">NBRC 100468</strain>
    </source>
</reference>
<feature type="region of interest" description="Disordered" evidence="11">
    <location>
        <begin position="33"/>
        <end position="66"/>
    </location>
</feature>
<dbReference type="GO" id="GO:0004338">
    <property type="term" value="F:glucan exo-1,3-beta-glucosidase activity"/>
    <property type="evidence" value="ECO:0007669"/>
    <property type="project" value="UniProtKB-EC"/>
</dbReference>
<keyword evidence="15" id="KW-1185">Reference proteome</keyword>
<evidence type="ECO:0000313" key="14">
    <source>
        <dbReference type="EMBL" id="KAJ1909347.1"/>
    </source>
</evidence>
<evidence type="ECO:0000256" key="6">
    <source>
        <dbReference type="ARBA" id="ARBA00023295"/>
    </source>
</evidence>
<organism evidence="14 15">
    <name type="scientific">Mycoemilia scoparia</name>
    <dbReference type="NCBI Taxonomy" id="417184"/>
    <lineage>
        <taxon>Eukaryota</taxon>
        <taxon>Fungi</taxon>
        <taxon>Fungi incertae sedis</taxon>
        <taxon>Zoopagomycota</taxon>
        <taxon>Kickxellomycotina</taxon>
        <taxon>Kickxellomycetes</taxon>
        <taxon>Kickxellales</taxon>
        <taxon>Kickxellaceae</taxon>
        <taxon>Mycoemilia</taxon>
    </lineage>
</organism>
<dbReference type="GO" id="GO:0071555">
    <property type="term" value="P:cell wall organization"/>
    <property type="evidence" value="ECO:0007669"/>
    <property type="project" value="UniProtKB-KW"/>
</dbReference>
<evidence type="ECO:0000259" key="13">
    <source>
        <dbReference type="Pfam" id="PF00150"/>
    </source>
</evidence>
<evidence type="ECO:0000256" key="12">
    <source>
        <dbReference type="SAM" id="SignalP"/>
    </source>
</evidence>
<dbReference type="GO" id="GO:0005576">
    <property type="term" value="C:extracellular region"/>
    <property type="evidence" value="ECO:0007669"/>
    <property type="project" value="UniProtKB-SubCell"/>
</dbReference>
<dbReference type="AlphaFoldDB" id="A0A9W7ZNF5"/>
<comment type="caution">
    <text evidence="14">The sequence shown here is derived from an EMBL/GenBank/DDBJ whole genome shotgun (WGS) entry which is preliminary data.</text>
</comment>
<evidence type="ECO:0000256" key="8">
    <source>
        <dbReference type="ARBA" id="ARBA00036824"/>
    </source>
</evidence>
<dbReference type="Gene3D" id="3.20.20.80">
    <property type="entry name" value="Glycosidases"/>
    <property type="match status" value="1"/>
</dbReference>
<feature type="signal peptide" evidence="12">
    <location>
        <begin position="1"/>
        <end position="20"/>
    </location>
</feature>
<gene>
    <name evidence="14" type="ORF">H4219_006416</name>
</gene>
<comment type="subcellular location">
    <subcellularLocation>
        <location evidence="1">Secreted</location>
    </subcellularLocation>
</comment>
<dbReference type="PANTHER" id="PTHR31297:SF1">
    <property type="entry name" value="GLUCAN 1,3-BETA-GLUCOSIDASE I_II-RELATED"/>
    <property type="match status" value="1"/>
</dbReference>
<name>A0A9W7ZNF5_9FUNG</name>
<dbReference type="SUPFAM" id="SSF51445">
    <property type="entry name" value="(Trans)glycosidases"/>
    <property type="match status" value="1"/>
</dbReference>
<dbReference type="InterPro" id="IPR050386">
    <property type="entry name" value="Glycosyl_hydrolase_5"/>
</dbReference>
<evidence type="ECO:0000256" key="5">
    <source>
        <dbReference type="ARBA" id="ARBA00022801"/>
    </source>
</evidence>
<dbReference type="InterPro" id="IPR001547">
    <property type="entry name" value="Glyco_hydro_5"/>
</dbReference>
<evidence type="ECO:0000313" key="15">
    <source>
        <dbReference type="Proteomes" id="UP001150538"/>
    </source>
</evidence>
<keyword evidence="6 10" id="KW-0326">Glycosidase</keyword>
<evidence type="ECO:0000256" key="9">
    <source>
        <dbReference type="ARBA" id="ARBA00038929"/>
    </source>
</evidence>
<dbReference type="EC" id="3.2.1.58" evidence="9"/>
<dbReference type="GO" id="GO:0009251">
    <property type="term" value="P:glucan catabolic process"/>
    <property type="evidence" value="ECO:0007669"/>
    <property type="project" value="TreeGrafter"/>
</dbReference>
<dbReference type="Proteomes" id="UP001150538">
    <property type="component" value="Unassembled WGS sequence"/>
</dbReference>
<evidence type="ECO:0000256" key="10">
    <source>
        <dbReference type="RuleBase" id="RU361153"/>
    </source>
</evidence>
<comment type="catalytic activity">
    <reaction evidence="8">
        <text>Successive hydrolysis of beta-D-glucose units from the non-reducing ends of (1-&gt;3)-beta-D-glucans, releasing alpha-glucose.</text>
        <dbReference type="EC" id="3.2.1.58"/>
    </reaction>
</comment>
<sequence>MHFSLNLLALSALLLTDSLSSKTAGVAAALVPDTESPPPAPSAVPSSAVVSPNNTTANYKSNPEFDTKYPLSKDPRTMRGVNLGGWLVLEPWITPDLFQQFVSKPASEQAVDEYTFCQKLGQQECKSQLTKHWDTWVTRQDIEKLASYGLTHLRIPIGHWAYSADAFEPYVQGQAEYMEKAIGWAQEFGLKVIMDLHGAPGSQNGFDNSGRKGEVHFMDNQNSVDRVLESLRKMSTVAAKYPETVSHVQVLNEPANWALNVTRIFELYDKAYEIIKNTSPQTKMMVHDAFLPPEQVKQLINNKQWKKDDGVVLDTHTYHVFASDLIQLDREGHFRATDGSGKIVKAMTSTTIPEITGEWSLATADCAKYLNGFLAGTRWEDTLANQPAIKCPKGQVCKCTGNNGNDPKKWTPDYKEFLKEFARAQLSAYESGRGWMFWNFKTENTHAPQWDYMYLAENGYIPRF</sequence>
<dbReference type="Pfam" id="PF00150">
    <property type="entry name" value="Cellulase"/>
    <property type="match status" value="1"/>
</dbReference>
<keyword evidence="5 10" id="KW-0378">Hydrolase</keyword>
<evidence type="ECO:0000256" key="1">
    <source>
        <dbReference type="ARBA" id="ARBA00004613"/>
    </source>
</evidence>
<feature type="domain" description="Glycoside hydrolase family 5" evidence="13">
    <location>
        <begin position="133"/>
        <end position="365"/>
    </location>
</feature>
<evidence type="ECO:0000256" key="4">
    <source>
        <dbReference type="ARBA" id="ARBA00022729"/>
    </source>
</evidence>
<keyword evidence="7" id="KW-0961">Cell wall biogenesis/degradation</keyword>
<dbReference type="OrthoDB" id="62120at2759"/>
<evidence type="ECO:0000256" key="7">
    <source>
        <dbReference type="ARBA" id="ARBA00023316"/>
    </source>
</evidence>
<feature type="chain" id="PRO_5040777921" description="glucan 1,3-beta-glucosidase" evidence="12">
    <location>
        <begin position="21"/>
        <end position="464"/>
    </location>
</feature>
<dbReference type="EMBL" id="JANBPU010000769">
    <property type="protein sequence ID" value="KAJ1909347.1"/>
    <property type="molecule type" value="Genomic_DNA"/>
</dbReference>
<evidence type="ECO:0000256" key="2">
    <source>
        <dbReference type="ARBA" id="ARBA00005641"/>
    </source>
</evidence>
<keyword evidence="4 12" id="KW-0732">Signal</keyword>
<dbReference type="InterPro" id="IPR017853">
    <property type="entry name" value="GH"/>
</dbReference>